<sequence length="78" mass="8644">MGKTGSKHECFLVNAHLNKAWEDQIWKKTTKTGYNLANYNMNQSMSAMLGGVRDVAPSSIARLFIVSSGTTYMHPGYS</sequence>
<gene>
    <name evidence="1" type="ORF">DPMN_174249</name>
</gene>
<protein>
    <submittedName>
        <fullName evidence="1">Uncharacterized protein</fullName>
    </submittedName>
</protein>
<proteinExistence type="predicted"/>
<evidence type="ECO:0000313" key="2">
    <source>
        <dbReference type="Proteomes" id="UP000828390"/>
    </source>
</evidence>
<dbReference type="AlphaFoldDB" id="A0A9D4E330"/>
<reference evidence="1" key="2">
    <citation type="submission" date="2020-11" db="EMBL/GenBank/DDBJ databases">
        <authorList>
            <person name="McCartney M.A."/>
            <person name="Auch B."/>
            <person name="Kono T."/>
            <person name="Mallez S."/>
            <person name="Becker A."/>
            <person name="Gohl D.M."/>
            <person name="Silverstein K.A.T."/>
            <person name="Koren S."/>
            <person name="Bechman K.B."/>
            <person name="Herman A."/>
            <person name="Abrahante J.E."/>
            <person name="Garbe J."/>
        </authorList>
    </citation>
    <scope>NUCLEOTIDE SEQUENCE</scope>
    <source>
        <strain evidence="1">Duluth1</strain>
        <tissue evidence="1">Whole animal</tissue>
    </source>
</reference>
<evidence type="ECO:0000313" key="1">
    <source>
        <dbReference type="EMBL" id="KAH3772902.1"/>
    </source>
</evidence>
<dbReference type="Proteomes" id="UP000828390">
    <property type="component" value="Unassembled WGS sequence"/>
</dbReference>
<name>A0A9D4E330_DREPO</name>
<dbReference type="EMBL" id="JAIWYP010000009">
    <property type="protein sequence ID" value="KAH3772902.1"/>
    <property type="molecule type" value="Genomic_DNA"/>
</dbReference>
<organism evidence="1 2">
    <name type="scientific">Dreissena polymorpha</name>
    <name type="common">Zebra mussel</name>
    <name type="synonym">Mytilus polymorpha</name>
    <dbReference type="NCBI Taxonomy" id="45954"/>
    <lineage>
        <taxon>Eukaryota</taxon>
        <taxon>Metazoa</taxon>
        <taxon>Spiralia</taxon>
        <taxon>Lophotrochozoa</taxon>
        <taxon>Mollusca</taxon>
        <taxon>Bivalvia</taxon>
        <taxon>Autobranchia</taxon>
        <taxon>Heteroconchia</taxon>
        <taxon>Euheterodonta</taxon>
        <taxon>Imparidentia</taxon>
        <taxon>Neoheterodontei</taxon>
        <taxon>Myida</taxon>
        <taxon>Dreissenoidea</taxon>
        <taxon>Dreissenidae</taxon>
        <taxon>Dreissena</taxon>
    </lineage>
</organism>
<reference evidence="1" key="1">
    <citation type="journal article" date="2019" name="bioRxiv">
        <title>The Genome of the Zebra Mussel, Dreissena polymorpha: A Resource for Invasive Species Research.</title>
        <authorList>
            <person name="McCartney M.A."/>
            <person name="Auch B."/>
            <person name="Kono T."/>
            <person name="Mallez S."/>
            <person name="Zhang Y."/>
            <person name="Obille A."/>
            <person name="Becker A."/>
            <person name="Abrahante J.E."/>
            <person name="Garbe J."/>
            <person name="Badalamenti J.P."/>
            <person name="Herman A."/>
            <person name="Mangelson H."/>
            <person name="Liachko I."/>
            <person name="Sullivan S."/>
            <person name="Sone E.D."/>
            <person name="Koren S."/>
            <person name="Silverstein K.A.T."/>
            <person name="Beckman K.B."/>
            <person name="Gohl D.M."/>
        </authorList>
    </citation>
    <scope>NUCLEOTIDE SEQUENCE</scope>
    <source>
        <strain evidence="1">Duluth1</strain>
        <tissue evidence="1">Whole animal</tissue>
    </source>
</reference>
<accession>A0A9D4E330</accession>
<comment type="caution">
    <text evidence="1">The sequence shown here is derived from an EMBL/GenBank/DDBJ whole genome shotgun (WGS) entry which is preliminary data.</text>
</comment>
<keyword evidence="2" id="KW-1185">Reference proteome</keyword>